<evidence type="ECO:0000256" key="1">
    <source>
        <dbReference type="SAM" id="MobiDB-lite"/>
    </source>
</evidence>
<feature type="region of interest" description="Disordered" evidence="1">
    <location>
        <begin position="1"/>
        <end position="59"/>
    </location>
</feature>
<evidence type="ECO:0000313" key="3">
    <source>
        <dbReference type="Proteomes" id="UP000182235"/>
    </source>
</evidence>
<sequence>MPQRPSSKGGDKNPKIRAIGIGQVGAVTQSQWEKVGDGEEEEGKTTGAVKRRKGFSMDE</sequence>
<gene>
    <name evidence="2" type="ORF">AJ78_02957</name>
</gene>
<dbReference type="EMBL" id="LGRN01000087">
    <property type="protein sequence ID" value="OJD16920.1"/>
    <property type="molecule type" value="Genomic_DNA"/>
</dbReference>
<keyword evidence="3" id="KW-1185">Reference proteome</keyword>
<feature type="compositionally biased region" description="Basic residues" evidence="1">
    <location>
        <begin position="49"/>
        <end position="59"/>
    </location>
</feature>
<comment type="caution">
    <text evidence="2">The sequence shown here is derived from an EMBL/GenBank/DDBJ whole genome shotgun (WGS) entry which is preliminary data.</text>
</comment>
<dbReference type="Proteomes" id="UP000182235">
    <property type="component" value="Unassembled WGS sequence"/>
</dbReference>
<proteinExistence type="predicted"/>
<organism evidence="2 3">
    <name type="scientific">Emergomyces pasteurianus Ep9510</name>
    <dbReference type="NCBI Taxonomy" id="1447872"/>
    <lineage>
        <taxon>Eukaryota</taxon>
        <taxon>Fungi</taxon>
        <taxon>Dikarya</taxon>
        <taxon>Ascomycota</taxon>
        <taxon>Pezizomycotina</taxon>
        <taxon>Eurotiomycetes</taxon>
        <taxon>Eurotiomycetidae</taxon>
        <taxon>Onygenales</taxon>
        <taxon>Ajellomycetaceae</taxon>
        <taxon>Emergomyces</taxon>
    </lineage>
</organism>
<protein>
    <submittedName>
        <fullName evidence="2">Uncharacterized protein</fullName>
    </submittedName>
</protein>
<reference evidence="2 3" key="1">
    <citation type="submission" date="2015-07" db="EMBL/GenBank/DDBJ databases">
        <title>Emmonsia species relationships and genome sequence.</title>
        <authorList>
            <consortium name="The Broad Institute Genomics Platform"/>
            <person name="Cuomo C.A."/>
            <person name="Munoz J.F."/>
            <person name="Imamovic A."/>
            <person name="Priest M.E."/>
            <person name="Young S."/>
            <person name="Clay O.K."/>
            <person name="McEwen J.G."/>
        </authorList>
    </citation>
    <scope>NUCLEOTIDE SEQUENCE [LARGE SCALE GENOMIC DNA]</scope>
    <source>
        <strain evidence="2 3">UAMH 9510</strain>
    </source>
</reference>
<name>A0A1J9PK96_9EURO</name>
<evidence type="ECO:0000313" key="2">
    <source>
        <dbReference type="EMBL" id="OJD16920.1"/>
    </source>
</evidence>
<accession>A0A1J9PK96</accession>
<dbReference type="VEuPathDB" id="FungiDB:AJ78_02957"/>
<dbReference type="AlphaFoldDB" id="A0A1J9PK96"/>